<dbReference type="PANTHER" id="PTHR20854">
    <property type="entry name" value="INOSITOL MONOPHOSPHATASE"/>
    <property type="match status" value="1"/>
</dbReference>
<organism evidence="3 4">
    <name type="scientific">Fukomys damarensis</name>
    <name type="common">Damaraland mole rat</name>
    <name type="synonym">Cryptomys damarensis</name>
    <dbReference type="NCBI Taxonomy" id="885580"/>
    <lineage>
        <taxon>Eukaryota</taxon>
        <taxon>Metazoa</taxon>
        <taxon>Chordata</taxon>
        <taxon>Craniata</taxon>
        <taxon>Vertebrata</taxon>
        <taxon>Euteleostomi</taxon>
        <taxon>Mammalia</taxon>
        <taxon>Eutheria</taxon>
        <taxon>Euarchontoglires</taxon>
        <taxon>Glires</taxon>
        <taxon>Rodentia</taxon>
        <taxon>Hystricomorpha</taxon>
        <taxon>Bathyergidae</taxon>
        <taxon>Fukomys</taxon>
    </lineage>
</organism>
<dbReference type="Pfam" id="PF00459">
    <property type="entry name" value="Inositol_P"/>
    <property type="match status" value="1"/>
</dbReference>
<sequence>MADPWQECMDYAVTLARQAGEVIREALKEEVNVMIKSSPADLVTATDQKVEKMLISSIKEKYPSHRNTVAELSGLPVLKAPGIREEEMFGFLHKKNVWMLASKFLPWA</sequence>
<proteinExistence type="inferred from homology"/>
<evidence type="ECO:0000313" key="4">
    <source>
        <dbReference type="Proteomes" id="UP000028990"/>
    </source>
</evidence>
<dbReference type="GO" id="GO:0007165">
    <property type="term" value="P:signal transduction"/>
    <property type="evidence" value="ECO:0007669"/>
    <property type="project" value="TreeGrafter"/>
</dbReference>
<gene>
    <name evidence="3" type="ORF">H920_00068</name>
</gene>
<evidence type="ECO:0000256" key="1">
    <source>
        <dbReference type="ARBA" id="ARBA00009759"/>
    </source>
</evidence>
<dbReference type="PANTHER" id="PTHR20854:SF26">
    <property type="entry name" value="INOSITOL MONOPHOSPHATASE 1"/>
    <property type="match status" value="1"/>
</dbReference>
<reference evidence="3 4" key="1">
    <citation type="submission" date="2013-11" db="EMBL/GenBank/DDBJ databases">
        <title>The Damaraland mole rat (Fukomys damarensis) genome and evolution of African mole rats.</title>
        <authorList>
            <person name="Gladyshev V.N."/>
            <person name="Fang X."/>
        </authorList>
    </citation>
    <scope>NUCLEOTIDE SEQUENCE [LARGE SCALE GENOMIC DNA]</scope>
    <source>
        <tissue evidence="3">Liver</tissue>
    </source>
</reference>
<dbReference type="Gene3D" id="3.30.540.10">
    <property type="entry name" value="Fructose-1,6-Bisphosphatase, subunit A, domain 1"/>
    <property type="match status" value="1"/>
</dbReference>
<evidence type="ECO:0000256" key="2">
    <source>
        <dbReference type="ARBA" id="ARBA00041882"/>
    </source>
</evidence>
<dbReference type="SUPFAM" id="SSF56655">
    <property type="entry name" value="Carbohydrate phosphatase"/>
    <property type="match status" value="1"/>
</dbReference>
<dbReference type="GO" id="GO:0006020">
    <property type="term" value="P:inositol metabolic process"/>
    <property type="evidence" value="ECO:0007669"/>
    <property type="project" value="TreeGrafter"/>
</dbReference>
<dbReference type="GO" id="GO:0008934">
    <property type="term" value="F:inositol monophosphate 1-phosphatase activity"/>
    <property type="evidence" value="ECO:0007669"/>
    <property type="project" value="TreeGrafter"/>
</dbReference>
<comment type="similarity">
    <text evidence="1">Belongs to the inositol monophosphatase superfamily.</text>
</comment>
<dbReference type="Proteomes" id="UP000028990">
    <property type="component" value="Unassembled WGS sequence"/>
</dbReference>
<dbReference type="InterPro" id="IPR000760">
    <property type="entry name" value="Inositol_monophosphatase-like"/>
</dbReference>
<accession>A0A091E575</accession>
<dbReference type="EMBL" id="KN110434">
    <property type="protein sequence ID" value="KFO38527.1"/>
    <property type="molecule type" value="Genomic_DNA"/>
</dbReference>
<protein>
    <recommendedName>
        <fullName evidence="2">Lithium-sensitive myo-inositol monophosphatase A1</fullName>
    </recommendedName>
</protein>
<dbReference type="AlphaFoldDB" id="A0A091E575"/>
<evidence type="ECO:0000313" key="3">
    <source>
        <dbReference type="EMBL" id="KFO38527.1"/>
    </source>
</evidence>
<keyword evidence="4" id="KW-1185">Reference proteome</keyword>
<name>A0A091E575_FUKDA</name>